<dbReference type="Gene3D" id="3.90.930.12">
    <property type="entry name" value="Ribosomal protein L6, alpha-beta domain"/>
    <property type="match status" value="1"/>
</dbReference>
<feature type="domain" description="Large ribosomal subunit protein uL6 alpha-beta" evidence="5">
    <location>
        <begin position="27"/>
        <end position="100"/>
    </location>
</feature>
<feature type="non-terminal residue" evidence="6">
    <location>
        <position position="1"/>
    </location>
</feature>
<dbReference type="InterPro" id="IPR019906">
    <property type="entry name" value="Ribosomal_uL6_bac-type"/>
</dbReference>
<dbReference type="InterPro" id="IPR020040">
    <property type="entry name" value="Ribosomal_uL6_a/b-dom"/>
</dbReference>
<reference evidence="6" key="1">
    <citation type="submission" date="2018-05" db="EMBL/GenBank/DDBJ databases">
        <authorList>
            <person name="Lanie J.A."/>
            <person name="Ng W.-L."/>
            <person name="Kazmierczak K.M."/>
            <person name="Andrzejewski T.M."/>
            <person name="Davidsen T.M."/>
            <person name="Wayne K.J."/>
            <person name="Tettelin H."/>
            <person name="Glass J.I."/>
            <person name="Rusch D."/>
            <person name="Podicherti R."/>
            <person name="Tsui H.-C.T."/>
            <person name="Winkler M.E."/>
        </authorList>
    </citation>
    <scope>NUCLEOTIDE SEQUENCE</scope>
</reference>
<dbReference type="GO" id="GO:0019843">
    <property type="term" value="F:rRNA binding"/>
    <property type="evidence" value="ECO:0007669"/>
    <property type="project" value="InterPro"/>
</dbReference>
<dbReference type="AlphaFoldDB" id="A0A382SKC8"/>
<dbReference type="PANTHER" id="PTHR11655:SF14">
    <property type="entry name" value="LARGE RIBOSOMAL SUBUNIT PROTEIN UL6M"/>
    <property type="match status" value="1"/>
</dbReference>
<sequence>WGMSRSLLNNTIIGVNKGFMKTLEMTGVGYKAAIKGNSLNLQLGYSHGTDFEIPKDVKISVEKQTIIKISSLDKQLVGTVASKIKSFRPSEPYKGKGIKEKGEHVLRKEGKKK</sequence>
<proteinExistence type="inferred from homology"/>
<keyword evidence="2" id="KW-0689">Ribosomal protein</keyword>
<gene>
    <name evidence="6" type="ORF">METZ01_LOCUS363284</name>
</gene>
<dbReference type="InterPro" id="IPR000702">
    <property type="entry name" value="Ribosomal_uL6-like"/>
</dbReference>
<dbReference type="InterPro" id="IPR002358">
    <property type="entry name" value="Ribosomal_uL6_CS"/>
</dbReference>
<dbReference type="Pfam" id="PF00347">
    <property type="entry name" value="Ribosomal_L6"/>
    <property type="match status" value="1"/>
</dbReference>
<comment type="similarity">
    <text evidence="1">Belongs to the universal ribosomal protein uL6 family.</text>
</comment>
<feature type="region of interest" description="Disordered" evidence="4">
    <location>
        <begin position="92"/>
        <end position="113"/>
    </location>
</feature>
<evidence type="ECO:0000313" key="6">
    <source>
        <dbReference type="EMBL" id="SVD10430.1"/>
    </source>
</evidence>
<evidence type="ECO:0000256" key="2">
    <source>
        <dbReference type="ARBA" id="ARBA00022980"/>
    </source>
</evidence>
<dbReference type="InterPro" id="IPR036789">
    <property type="entry name" value="Ribosomal_uL6-like_a/b-dom_sf"/>
</dbReference>
<evidence type="ECO:0000256" key="1">
    <source>
        <dbReference type="ARBA" id="ARBA00009356"/>
    </source>
</evidence>
<evidence type="ECO:0000259" key="5">
    <source>
        <dbReference type="Pfam" id="PF00347"/>
    </source>
</evidence>
<evidence type="ECO:0000256" key="3">
    <source>
        <dbReference type="ARBA" id="ARBA00023274"/>
    </source>
</evidence>
<dbReference type="PANTHER" id="PTHR11655">
    <property type="entry name" value="60S/50S RIBOSOMAL PROTEIN L6/L9"/>
    <property type="match status" value="1"/>
</dbReference>
<dbReference type="PROSITE" id="PS00525">
    <property type="entry name" value="RIBOSOMAL_L6_1"/>
    <property type="match status" value="1"/>
</dbReference>
<dbReference type="FunFam" id="3.90.930.12:FF:000001">
    <property type="entry name" value="50S ribosomal protein L6"/>
    <property type="match status" value="1"/>
</dbReference>
<keyword evidence="3" id="KW-0687">Ribonucleoprotein</keyword>
<accession>A0A382SKC8</accession>
<dbReference type="SUPFAM" id="SSF56053">
    <property type="entry name" value="Ribosomal protein L6"/>
    <property type="match status" value="1"/>
</dbReference>
<organism evidence="6">
    <name type="scientific">marine metagenome</name>
    <dbReference type="NCBI Taxonomy" id="408172"/>
    <lineage>
        <taxon>unclassified sequences</taxon>
        <taxon>metagenomes</taxon>
        <taxon>ecological metagenomes</taxon>
    </lineage>
</organism>
<protein>
    <recommendedName>
        <fullName evidence="5">Large ribosomal subunit protein uL6 alpha-beta domain-containing protein</fullName>
    </recommendedName>
</protein>
<dbReference type="GO" id="GO:0022625">
    <property type="term" value="C:cytosolic large ribosomal subunit"/>
    <property type="evidence" value="ECO:0007669"/>
    <property type="project" value="TreeGrafter"/>
</dbReference>
<dbReference type="GO" id="GO:0003735">
    <property type="term" value="F:structural constituent of ribosome"/>
    <property type="evidence" value="ECO:0007669"/>
    <property type="project" value="InterPro"/>
</dbReference>
<evidence type="ECO:0000256" key="4">
    <source>
        <dbReference type="SAM" id="MobiDB-lite"/>
    </source>
</evidence>
<dbReference type="EMBL" id="UINC01129795">
    <property type="protein sequence ID" value="SVD10430.1"/>
    <property type="molecule type" value="Genomic_DNA"/>
</dbReference>
<name>A0A382SKC8_9ZZZZ</name>
<dbReference type="GO" id="GO:0002181">
    <property type="term" value="P:cytoplasmic translation"/>
    <property type="evidence" value="ECO:0007669"/>
    <property type="project" value="TreeGrafter"/>
</dbReference>
<dbReference type="PRINTS" id="PR00059">
    <property type="entry name" value="RIBOSOMALL6"/>
</dbReference>